<evidence type="ECO:0000256" key="18">
    <source>
        <dbReference type="ARBA" id="ARBA00080846"/>
    </source>
</evidence>
<dbReference type="InterPro" id="IPR016129">
    <property type="entry name" value="Caspase_his_AS"/>
</dbReference>
<evidence type="ECO:0000256" key="20">
    <source>
        <dbReference type="ARBA" id="ARBA00081790"/>
    </source>
</evidence>
<evidence type="ECO:0000256" key="22">
    <source>
        <dbReference type="RuleBase" id="RU003971"/>
    </source>
</evidence>
<dbReference type="InterPro" id="IPR001315">
    <property type="entry name" value="CARD"/>
</dbReference>
<dbReference type="Gene3D" id="3.40.50.1460">
    <property type="match status" value="1"/>
</dbReference>
<dbReference type="Gene3D" id="1.10.533.10">
    <property type="entry name" value="Death Domain, Fas"/>
    <property type="match status" value="1"/>
</dbReference>
<dbReference type="OrthoDB" id="6097640at2759"/>
<evidence type="ECO:0000256" key="6">
    <source>
        <dbReference type="ARBA" id="ARBA00022670"/>
    </source>
</evidence>
<evidence type="ECO:0000256" key="15">
    <source>
        <dbReference type="ARBA" id="ARBA00066470"/>
    </source>
</evidence>
<evidence type="ECO:0000256" key="19">
    <source>
        <dbReference type="ARBA" id="ARBA00081401"/>
    </source>
</evidence>
<feature type="domain" description="Caspase family p10" evidence="23">
    <location>
        <begin position="311"/>
        <end position="396"/>
    </location>
</feature>
<evidence type="ECO:0000256" key="11">
    <source>
        <dbReference type="ARBA" id="ARBA00023136"/>
    </source>
</evidence>
<keyword evidence="8" id="KW-0378">Hydrolase</keyword>
<dbReference type="Proteomes" id="UP000504628">
    <property type="component" value="Chromosome 6"/>
</dbReference>
<comment type="subunit">
    <text evidence="14">Heterotetramer that consists of two anti-parallel arranged heterodimers, each one formed by a 20 kDa (Caspase-1 subunit p20) and a 10 kDa (Caspase-1 subunit p10) subunit. May be a component of the inflammasome, a protein complex which also includes PYCARD, CARD8 and NLRP2 and whose function would be the activation of pro-inflammatory caspases. Component of the AIM2 PANoptosome complex, a multiprotein complex that drives inflammatory cell death (PANoptosis). Both the p10 and p20 subunits interact with MEFV. Interacts with CARD17P/INCA and CARD18. Interacts with SERPINB1; this interaction regulates CASP1 activity.</text>
</comment>
<dbReference type="GO" id="GO:0004197">
    <property type="term" value="F:cysteine-type endopeptidase activity"/>
    <property type="evidence" value="ECO:0007669"/>
    <property type="project" value="InterPro"/>
</dbReference>
<dbReference type="GO" id="GO:0072557">
    <property type="term" value="C:IPAF inflammasome complex"/>
    <property type="evidence" value="ECO:0007669"/>
    <property type="project" value="TreeGrafter"/>
</dbReference>
<feature type="active site" evidence="21">
    <location>
        <position position="279"/>
    </location>
</feature>
<dbReference type="InterPro" id="IPR015917">
    <property type="entry name" value="Pept_C14A"/>
</dbReference>
<evidence type="ECO:0000259" key="24">
    <source>
        <dbReference type="PROSITE" id="PS50208"/>
    </source>
</evidence>
<comment type="subcellular location">
    <subcellularLocation>
        <location evidence="1">Cell membrane</location>
    </subcellularLocation>
    <subcellularLocation>
        <location evidence="2">Cytoplasm</location>
    </subcellularLocation>
</comment>
<dbReference type="InParanoid" id="A0A7E6E062"/>
<feature type="domain" description="Caspase family p20" evidence="24">
    <location>
        <begin position="155"/>
        <end position="283"/>
    </location>
</feature>
<proteinExistence type="inferred from homology"/>
<sequence length="398" mass="44540">MADRFLKSKRKVFIHSVTTGTINGLLDGLLEERVLSQEEMEKVRNENDTPMDKARDLFDSVIRKGHQASQILINQIVEVDLQLAGKLGLASGPQSESCHNTQDSQAEIPPIPAPEAVQGNQGPGGSVKLCPAEIAERIRKEKSGEIYPIMGKATRTRLALIICNIEFEKLSRRAGAEADISGMEKLLEDLGYTVDVKKNLTSLDMTTELKAFAARKEHKTADSTFLVFMSHGIREGICGKKHSEEVSDILSINTVFQILNTRNCPSLKDKPKVIIIQACRGENEGVVLLKDSVGDFGNSSSQAPEDFEYDAIKKAHVEKDFIAFCSSTPDNVSWRHPKKGSLFIMKLIEHLQEFAWSCDLEEIFRKVRFSFEQPDVRVQMPTTERVTLTRCFYLFPGH</sequence>
<evidence type="ECO:0000256" key="3">
    <source>
        <dbReference type="ARBA" id="ARBA00010134"/>
    </source>
</evidence>
<evidence type="ECO:0000256" key="2">
    <source>
        <dbReference type="ARBA" id="ARBA00004496"/>
    </source>
</evidence>
<dbReference type="GO" id="GO:0097169">
    <property type="term" value="C:AIM2 inflammasome complex"/>
    <property type="evidence" value="ECO:0007669"/>
    <property type="project" value="TreeGrafter"/>
</dbReference>
<keyword evidence="5" id="KW-0963">Cytoplasm</keyword>
<evidence type="ECO:0000256" key="4">
    <source>
        <dbReference type="ARBA" id="ARBA00022475"/>
    </source>
</evidence>
<evidence type="ECO:0000259" key="25">
    <source>
        <dbReference type="PROSITE" id="PS50209"/>
    </source>
</evidence>
<dbReference type="GO" id="GO:0032496">
    <property type="term" value="P:response to lipopolysaccharide"/>
    <property type="evidence" value="ECO:0007669"/>
    <property type="project" value="UniProtKB-ARBA"/>
</dbReference>
<dbReference type="GO" id="GO:0032731">
    <property type="term" value="P:positive regulation of interleukin-1 beta production"/>
    <property type="evidence" value="ECO:0007669"/>
    <property type="project" value="UniProtKB-ARBA"/>
</dbReference>
<protein>
    <recommendedName>
        <fullName evidence="16">Caspase-1</fullName>
        <ecNumber evidence="15">3.4.22.36</ecNumber>
    </recommendedName>
    <alternativeName>
        <fullName evidence="20">Interleukin-1 beta convertase</fullName>
    </alternativeName>
    <alternativeName>
        <fullName evidence="17">Interleukin-1 beta-converting enzyme</fullName>
    </alternativeName>
    <alternativeName>
        <fullName evidence="18 19">p45</fullName>
    </alternativeName>
</protein>
<evidence type="ECO:0000256" key="14">
    <source>
        <dbReference type="ARBA" id="ARBA00063177"/>
    </source>
</evidence>
<keyword evidence="6" id="KW-0645">Protease</keyword>
<keyword evidence="9" id="KW-0788">Thiol protease</keyword>
<dbReference type="SMART" id="SM00115">
    <property type="entry name" value="CASc"/>
    <property type="match status" value="1"/>
</dbReference>
<dbReference type="SUPFAM" id="SSF47986">
    <property type="entry name" value="DEATH domain"/>
    <property type="match status" value="1"/>
</dbReference>
<dbReference type="InterPro" id="IPR002398">
    <property type="entry name" value="Pept_C14"/>
</dbReference>
<keyword evidence="11" id="KW-0472">Membrane</keyword>
<dbReference type="Pfam" id="PF00619">
    <property type="entry name" value="CARD"/>
    <property type="match status" value="1"/>
</dbReference>
<dbReference type="GO" id="GO:0006954">
    <property type="term" value="P:inflammatory response"/>
    <property type="evidence" value="ECO:0007669"/>
    <property type="project" value="UniProtKB-ARBA"/>
</dbReference>
<keyword evidence="10" id="KW-0832">Ubl conjugation</keyword>
<comment type="similarity">
    <text evidence="3 22">Belongs to the peptidase C14A family.</text>
</comment>
<dbReference type="InterPro" id="IPR011600">
    <property type="entry name" value="Pept_C14_caspase"/>
</dbReference>
<dbReference type="GO" id="GO:0006508">
    <property type="term" value="P:proteolysis"/>
    <property type="evidence" value="ECO:0007669"/>
    <property type="project" value="UniProtKB-KW"/>
</dbReference>
<accession>A0A7E6E062</accession>
<dbReference type="InterPro" id="IPR033139">
    <property type="entry name" value="Caspase_cys_AS"/>
</dbReference>
<dbReference type="FunFam" id="3.40.50.1460:FF:000007">
    <property type="entry name" value="Caspase-1"/>
    <property type="match status" value="1"/>
</dbReference>
<dbReference type="InterPro" id="IPR002138">
    <property type="entry name" value="Pept_C14_p10"/>
</dbReference>
<dbReference type="PANTHER" id="PTHR47901">
    <property type="entry name" value="CASPASE RECRUITMENT DOMAIN-CONTAINING PROTEIN 18"/>
    <property type="match status" value="1"/>
</dbReference>
<dbReference type="CDD" id="cd00032">
    <property type="entry name" value="CASc"/>
    <property type="match status" value="1"/>
</dbReference>
<reference evidence="27" key="1">
    <citation type="submission" date="2025-08" db="UniProtKB">
        <authorList>
            <consortium name="RefSeq"/>
        </authorList>
    </citation>
    <scope>IDENTIFICATION</scope>
    <source>
        <tissue evidence="27">Muscle</tissue>
    </source>
</reference>
<dbReference type="PANTHER" id="PTHR47901:SF3">
    <property type="entry name" value="CASPASE-1"/>
    <property type="match status" value="1"/>
</dbReference>
<evidence type="ECO:0000256" key="7">
    <source>
        <dbReference type="ARBA" id="ARBA00022703"/>
    </source>
</evidence>
<dbReference type="GO" id="GO:0072559">
    <property type="term" value="C:NLRP3 inflammasome complex"/>
    <property type="evidence" value="ECO:0007669"/>
    <property type="project" value="TreeGrafter"/>
</dbReference>
<evidence type="ECO:0000256" key="21">
    <source>
        <dbReference type="PIRSR" id="PIRSR038001-1"/>
    </source>
</evidence>
<dbReference type="GO" id="GO:0050727">
    <property type="term" value="P:regulation of inflammatory response"/>
    <property type="evidence" value="ECO:0007669"/>
    <property type="project" value="TreeGrafter"/>
</dbReference>
<evidence type="ECO:0000256" key="13">
    <source>
        <dbReference type="ARBA" id="ARBA00050375"/>
    </source>
</evidence>
<comment type="catalytic activity">
    <reaction evidence="13">
        <text>Strict requirement for an Asp residue at position P1 and has a preferred cleavage sequence of Tyr-Val-Ala-Asp-|-.</text>
        <dbReference type="EC" id="3.4.22.36"/>
    </reaction>
</comment>
<dbReference type="PROSITE" id="PS50207">
    <property type="entry name" value="CASPASE_P10"/>
    <property type="match status" value="1"/>
</dbReference>
<dbReference type="InterPro" id="IPR011029">
    <property type="entry name" value="DEATH-like_dom_sf"/>
</dbReference>
<evidence type="ECO:0000256" key="17">
    <source>
        <dbReference type="ARBA" id="ARBA00078083"/>
    </source>
</evidence>
<evidence type="ECO:0000256" key="12">
    <source>
        <dbReference type="ARBA" id="ARBA00023145"/>
    </source>
</evidence>
<evidence type="ECO:0000256" key="16">
    <source>
        <dbReference type="ARBA" id="ARBA00068181"/>
    </source>
</evidence>
<evidence type="ECO:0000256" key="10">
    <source>
        <dbReference type="ARBA" id="ARBA00022843"/>
    </source>
</evidence>
<dbReference type="FunCoup" id="A0A7E6E062">
    <property type="interactions" value="227"/>
</dbReference>
<dbReference type="GeneID" id="114500801"/>
<dbReference type="SUPFAM" id="SSF52129">
    <property type="entry name" value="Caspase-like"/>
    <property type="match status" value="1"/>
</dbReference>
<keyword evidence="7" id="KW-0053">Apoptosis</keyword>
<dbReference type="InterPro" id="IPR029030">
    <property type="entry name" value="Caspase-like_dom_sf"/>
</dbReference>
<gene>
    <name evidence="27" type="primary">CASP1</name>
</gene>
<dbReference type="GO" id="GO:0042981">
    <property type="term" value="P:regulation of apoptotic process"/>
    <property type="evidence" value="ECO:0007669"/>
    <property type="project" value="InterPro"/>
</dbReference>
<dbReference type="Pfam" id="PF00656">
    <property type="entry name" value="Peptidase_C14"/>
    <property type="match status" value="1"/>
</dbReference>
<dbReference type="CTD" id="834"/>
<evidence type="ECO:0000256" key="5">
    <source>
        <dbReference type="ARBA" id="ARBA00022490"/>
    </source>
</evidence>
<dbReference type="InterPro" id="IPR001309">
    <property type="entry name" value="Pept_C14_p20"/>
</dbReference>
<keyword evidence="12" id="KW-0865">Zymogen</keyword>
<evidence type="ECO:0000313" key="27">
    <source>
        <dbReference type="RefSeq" id="XP_035884517.1"/>
    </source>
</evidence>
<dbReference type="PRINTS" id="PR00376">
    <property type="entry name" value="IL1BCENZYME"/>
</dbReference>
<feature type="active site" evidence="21">
    <location>
        <position position="231"/>
    </location>
</feature>
<dbReference type="PROSITE" id="PS50209">
    <property type="entry name" value="CARD"/>
    <property type="match status" value="1"/>
</dbReference>
<evidence type="ECO:0000256" key="8">
    <source>
        <dbReference type="ARBA" id="ARBA00022801"/>
    </source>
</evidence>
<evidence type="ECO:0000256" key="9">
    <source>
        <dbReference type="ARBA" id="ARBA00022807"/>
    </source>
</evidence>
<feature type="domain" description="CARD" evidence="25">
    <location>
        <begin position="1"/>
        <end position="91"/>
    </location>
</feature>
<dbReference type="GO" id="GO:0089720">
    <property type="term" value="F:caspase binding"/>
    <property type="evidence" value="ECO:0007669"/>
    <property type="project" value="TreeGrafter"/>
</dbReference>
<keyword evidence="26" id="KW-1185">Reference proteome</keyword>
<dbReference type="PROSITE" id="PS01122">
    <property type="entry name" value="CASPASE_CYS"/>
    <property type="match status" value="1"/>
</dbReference>
<dbReference type="AlphaFoldDB" id="A0A7E6E062"/>
<dbReference type="FunFam" id="1.10.533.10:FF:000031">
    <property type="entry name" value="Caspase 1, isoform CRA_b"/>
    <property type="match status" value="1"/>
</dbReference>
<dbReference type="GO" id="GO:0005886">
    <property type="term" value="C:plasma membrane"/>
    <property type="evidence" value="ECO:0007669"/>
    <property type="project" value="UniProtKB-SubCell"/>
</dbReference>
<organism evidence="26 27">
    <name type="scientific">Phyllostomus discolor</name>
    <name type="common">pale spear-nosed bat</name>
    <dbReference type="NCBI Taxonomy" id="89673"/>
    <lineage>
        <taxon>Eukaryota</taxon>
        <taxon>Metazoa</taxon>
        <taxon>Chordata</taxon>
        <taxon>Craniata</taxon>
        <taxon>Vertebrata</taxon>
        <taxon>Euteleostomi</taxon>
        <taxon>Mammalia</taxon>
        <taxon>Eutheria</taxon>
        <taxon>Laurasiatheria</taxon>
        <taxon>Chiroptera</taxon>
        <taxon>Yangochiroptera</taxon>
        <taxon>Phyllostomidae</taxon>
        <taxon>Phyllostominae</taxon>
        <taxon>Phyllostomus</taxon>
    </lineage>
</organism>
<dbReference type="EC" id="3.4.22.36" evidence="15"/>
<dbReference type="PROSITE" id="PS50208">
    <property type="entry name" value="CASPASE_P20"/>
    <property type="match status" value="1"/>
</dbReference>
<dbReference type="GO" id="GO:0006915">
    <property type="term" value="P:apoptotic process"/>
    <property type="evidence" value="ECO:0007669"/>
    <property type="project" value="UniProtKB-KW"/>
</dbReference>
<dbReference type="SMART" id="SM00114">
    <property type="entry name" value="CARD"/>
    <property type="match status" value="1"/>
</dbReference>
<name>A0A7E6E062_9CHIR</name>
<keyword evidence="4" id="KW-1003">Cell membrane</keyword>
<dbReference type="RefSeq" id="XP_035884517.1">
    <property type="nucleotide sequence ID" value="XM_036028624.1"/>
</dbReference>
<dbReference type="PROSITE" id="PS01121">
    <property type="entry name" value="CASPASE_HIS"/>
    <property type="match status" value="1"/>
</dbReference>
<evidence type="ECO:0000313" key="26">
    <source>
        <dbReference type="Proteomes" id="UP000504628"/>
    </source>
</evidence>
<evidence type="ECO:0000256" key="1">
    <source>
        <dbReference type="ARBA" id="ARBA00004236"/>
    </source>
</evidence>
<dbReference type="CDD" id="cd08325">
    <property type="entry name" value="CARD_CASP1-like"/>
    <property type="match status" value="1"/>
</dbReference>
<evidence type="ECO:0000259" key="23">
    <source>
        <dbReference type="PROSITE" id="PS50207"/>
    </source>
</evidence>
<dbReference type="PIRSF" id="PIRSF038001">
    <property type="entry name" value="Caspase_ICE"/>
    <property type="match status" value="1"/>
</dbReference>